<proteinExistence type="predicted"/>
<evidence type="ECO:0000313" key="1">
    <source>
        <dbReference type="EMBL" id="KAJ9120077.1"/>
    </source>
</evidence>
<evidence type="ECO:0000313" key="2">
    <source>
        <dbReference type="Proteomes" id="UP001243375"/>
    </source>
</evidence>
<gene>
    <name evidence="1" type="ORF">QFC22_002975</name>
</gene>
<organism evidence="1 2">
    <name type="scientific">Naganishia vaughanmartiniae</name>
    <dbReference type="NCBI Taxonomy" id="1424756"/>
    <lineage>
        <taxon>Eukaryota</taxon>
        <taxon>Fungi</taxon>
        <taxon>Dikarya</taxon>
        <taxon>Basidiomycota</taxon>
        <taxon>Agaricomycotina</taxon>
        <taxon>Tremellomycetes</taxon>
        <taxon>Filobasidiales</taxon>
        <taxon>Filobasidiaceae</taxon>
        <taxon>Naganishia</taxon>
    </lineage>
</organism>
<sequence length="170" mass="17873">MFRSNVVRRAVASTSVSAPSSTTSKSTLFTHSKHLRSSASTYGSTSSTVASLSTTTSLSSPSSEEHAYNEPIPPQLPPRRRPQFAAAGFGLGGSHNNHPPLRSSSHSDNASSTMKNGTRNGNGLTVPVAAVLQPGETIEDRVDGLQEEFNAAAERQGSSNDAEACYVVRL</sequence>
<protein>
    <submittedName>
        <fullName evidence="1">Uncharacterized protein</fullName>
    </submittedName>
</protein>
<accession>A0ACC2XBD7</accession>
<reference evidence="1" key="1">
    <citation type="submission" date="2023-04" db="EMBL/GenBank/DDBJ databases">
        <title>Draft Genome sequencing of Naganishia species isolated from polar environments using Oxford Nanopore Technology.</title>
        <authorList>
            <person name="Leo P."/>
            <person name="Venkateswaran K."/>
        </authorList>
    </citation>
    <scope>NUCLEOTIDE SEQUENCE</scope>
    <source>
        <strain evidence="1">MNA-CCFEE 5425</strain>
    </source>
</reference>
<dbReference type="Proteomes" id="UP001243375">
    <property type="component" value="Unassembled WGS sequence"/>
</dbReference>
<dbReference type="EMBL" id="JASBWU010000007">
    <property type="protein sequence ID" value="KAJ9120077.1"/>
    <property type="molecule type" value="Genomic_DNA"/>
</dbReference>
<comment type="caution">
    <text evidence="1">The sequence shown here is derived from an EMBL/GenBank/DDBJ whole genome shotgun (WGS) entry which is preliminary data.</text>
</comment>
<name>A0ACC2XBD7_9TREE</name>
<keyword evidence="2" id="KW-1185">Reference proteome</keyword>